<sequence length="409" mass="43064">MAQLLDVFRSPSLPEPPKGWIPPWEQQEQPTQPTQAGVQLLRPVMADPVVPGSSEVPSGSLTNNQEPGSASTQPPPSPSPTSNVNDNAVTTTQPSPSPPPASSDTSPPTSSQRTPDNTPEPSPPSITPPPRTTQRVITTVIQDGPTQRTITSIVDVVVDPTPAPRTLISSTSPTATALPQSTTEHWAQTTGGIVGITVAAVLFFLAGVFAVGLFVDNRKRFKKRANEQDPFLPGGGGGGPMETPATSTDTLLSTRPRSPYGGPSPIPPVGLPGEGRPTIQRSPYYGSSAPHQVGMYATASVPYPVQPLVDVDLTVSTPQPGNGYDAAVFPAYPVTTTGYVPYEPVMSPIQPASTGYDLSSSAQAAQADSQGWVRPDPVVTTHTNEEPSDTMERRYEKHRSLYSAVGQTL</sequence>
<gene>
    <name evidence="3" type="ORF">SPPG_02186</name>
</gene>
<accession>A0A0L0HQ98</accession>
<dbReference type="EMBL" id="KQ257452">
    <property type="protein sequence ID" value="KND03125.1"/>
    <property type="molecule type" value="Genomic_DNA"/>
</dbReference>
<protein>
    <recommendedName>
        <fullName evidence="5">Transmembrane protein</fullName>
    </recommendedName>
</protein>
<dbReference type="VEuPathDB" id="FungiDB:SPPG_02186"/>
<name>A0A0L0HQ98_SPIPD</name>
<dbReference type="OMA" id="PTHRTGN"/>
<keyword evidence="2" id="KW-0812">Transmembrane</keyword>
<evidence type="ECO:0000256" key="2">
    <source>
        <dbReference type="SAM" id="Phobius"/>
    </source>
</evidence>
<feature type="compositionally biased region" description="Polar residues" evidence="1">
    <location>
        <begin position="244"/>
        <end position="256"/>
    </location>
</feature>
<feature type="region of interest" description="Disordered" evidence="1">
    <location>
        <begin position="1"/>
        <end position="132"/>
    </location>
</feature>
<dbReference type="GeneID" id="27685792"/>
<evidence type="ECO:0000313" key="3">
    <source>
        <dbReference type="EMBL" id="KND03125.1"/>
    </source>
</evidence>
<feature type="compositionally biased region" description="Low complexity" evidence="1">
    <location>
        <begin position="48"/>
        <end position="60"/>
    </location>
</feature>
<feature type="transmembrane region" description="Helical" evidence="2">
    <location>
        <begin position="193"/>
        <end position="215"/>
    </location>
</feature>
<proteinExistence type="predicted"/>
<dbReference type="RefSeq" id="XP_016611164.1">
    <property type="nucleotide sequence ID" value="XM_016750483.1"/>
</dbReference>
<feature type="region of interest" description="Disordered" evidence="1">
    <location>
        <begin position="368"/>
        <end position="394"/>
    </location>
</feature>
<feature type="compositionally biased region" description="Pro residues" evidence="1">
    <location>
        <begin position="118"/>
        <end position="131"/>
    </location>
</feature>
<organism evidence="3 4">
    <name type="scientific">Spizellomyces punctatus (strain DAOM BR117)</name>
    <dbReference type="NCBI Taxonomy" id="645134"/>
    <lineage>
        <taxon>Eukaryota</taxon>
        <taxon>Fungi</taxon>
        <taxon>Fungi incertae sedis</taxon>
        <taxon>Chytridiomycota</taxon>
        <taxon>Chytridiomycota incertae sedis</taxon>
        <taxon>Chytridiomycetes</taxon>
        <taxon>Spizellomycetales</taxon>
        <taxon>Spizellomycetaceae</taxon>
        <taxon>Spizellomyces</taxon>
    </lineage>
</organism>
<feature type="compositionally biased region" description="Low complexity" evidence="1">
    <location>
        <begin position="25"/>
        <end position="35"/>
    </location>
</feature>
<dbReference type="InParanoid" id="A0A0L0HQ98"/>
<keyword evidence="4" id="KW-1185">Reference proteome</keyword>
<keyword evidence="2" id="KW-0472">Membrane</keyword>
<dbReference type="Proteomes" id="UP000053201">
    <property type="component" value="Unassembled WGS sequence"/>
</dbReference>
<evidence type="ECO:0008006" key="5">
    <source>
        <dbReference type="Google" id="ProtNLM"/>
    </source>
</evidence>
<dbReference type="PRINTS" id="PR01217">
    <property type="entry name" value="PRICHEXTENSN"/>
</dbReference>
<dbReference type="AlphaFoldDB" id="A0A0L0HQ98"/>
<reference evidence="3 4" key="1">
    <citation type="submission" date="2009-08" db="EMBL/GenBank/DDBJ databases">
        <title>The Genome Sequence of Spizellomyces punctatus strain DAOM BR117.</title>
        <authorList>
            <consortium name="The Broad Institute Genome Sequencing Platform"/>
            <person name="Russ C."/>
            <person name="Cuomo C."/>
            <person name="Shea T."/>
            <person name="Young S.K."/>
            <person name="Zeng Q."/>
            <person name="Koehrsen M."/>
            <person name="Haas B."/>
            <person name="Borodovsky M."/>
            <person name="Guigo R."/>
            <person name="Alvarado L."/>
            <person name="Berlin A."/>
            <person name="Bochicchio J."/>
            <person name="Borenstein D."/>
            <person name="Chapman S."/>
            <person name="Chen Z."/>
            <person name="Engels R."/>
            <person name="Freedman E."/>
            <person name="Gellesch M."/>
            <person name="Goldberg J."/>
            <person name="Griggs A."/>
            <person name="Gujja S."/>
            <person name="Heiman D."/>
            <person name="Hepburn T."/>
            <person name="Howarth C."/>
            <person name="Jen D."/>
            <person name="Larson L."/>
            <person name="Lewis B."/>
            <person name="Mehta T."/>
            <person name="Park D."/>
            <person name="Pearson M."/>
            <person name="Roberts A."/>
            <person name="Saif S."/>
            <person name="Shenoy N."/>
            <person name="Sisk P."/>
            <person name="Stolte C."/>
            <person name="Sykes S."/>
            <person name="Thomson T."/>
            <person name="Walk T."/>
            <person name="White J."/>
            <person name="Yandava C."/>
            <person name="Burger G."/>
            <person name="Gray M.W."/>
            <person name="Holland P.W.H."/>
            <person name="King N."/>
            <person name="Lang F.B.F."/>
            <person name="Roger A.J."/>
            <person name="Ruiz-Trillo I."/>
            <person name="Lander E."/>
            <person name="Nusbaum C."/>
        </authorList>
    </citation>
    <scope>NUCLEOTIDE SEQUENCE [LARGE SCALE GENOMIC DNA]</scope>
    <source>
        <strain evidence="3 4">DAOM BR117</strain>
    </source>
</reference>
<feature type="region of interest" description="Disordered" evidence="1">
    <location>
        <begin position="226"/>
        <end position="270"/>
    </location>
</feature>
<keyword evidence="2" id="KW-1133">Transmembrane helix</keyword>
<feature type="compositionally biased region" description="Low complexity" evidence="1">
    <location>
        <begin position="102"/>
        <end position="115"/>
    </location>
</feature>
<dbReference type="OrthoDB" id="10420070at2759"/>
<evidence type="ECO:0000256" key="1">
    <source>
        <dbReference type="SAM" id="MobiDB-lite"/>
    </source>
</evidence>
<evidence type="ECO:0000313" key="4">
    <source>
        <dbReference type="Proteomes" id="UP000053201"/>
    </source>
</evidence>